<dbReference type="EMBL" id="UINC01161180">
    <property type="protein sequence ID" value="SVD60219.1"/>
    <property type="molecule type" value="Genomic_DNA"/>
</dbReference>
<name>A0A382WNI1_9ZZZZ</name>
<proteinExistence type="predicted"/>
<feature type="non-terminal residue" evidence="1">
    <location>
        <position position="1"/>
    </location>
</feature>
<accession>A0A382WNI1</accession>
<feature type="non-terminal residue" evidence="1">
    <location>
        <position position="22"/>
    </location>
</feature>
<protein>
    <submittedName>
        <fullName evidence="1">Uncharacterized protein</fullName>
    </submittedName>
</protein>
<evidence type="ECO:0000313" key="1">
    <source>
        <dbReference type="EMBL" id="SVD60219.1"/>
    </source>
</evidence>
<dbReference type="AlphaFoldDB" id="A0A382WNI1"/>
<gene>
    <name evidence="1" type="ORF">METZ01_LOCUS413073</name>
</gene>
<organism evidence="1">
    <name type="scientific">marine metagenome</name>
    <dbReference type="NCBI Taxonomy" id="408172"/>
    <lineage>
        <taxon>unclassified sequences</taxon>
        <taxon>metagenomes</taxon>
        <taxon>ecological metagenomes</taxon>
    </lineage>
</organism>
<reference evidence="1" key="1">
    <citation type="submission" date="2018-05" db="EMBL/GenBank/DDBJ databases">
        <authorList>
            <person name="Lanie J.A."/>
            <person name="Ng W.-L."/>
            <person name="Kazmierczak K.M."/>
            <person name="Andrzejewski T.M."/>
            <person name="Davidsen T.M."/>
            <person name="Wayne K.J."/>
            <person name="Tettelin H."/>
            <person name="Glass J.I."/>
            <person name="Rusch D."/>
            <person name="Podicherti R."/>
            <person name="Tsui H.-C.T."/>
            <person name="Winkler M.E."/>
        </authorList>
    </citation>
    <scope>NUCLEOTIDE SEQUENCE</scope>
</reference>
<sequence>SATEFIISSFTITFKLVKVGIF</sequence>